<keyword evidence="1" id="KW-0472">Membrane</keyword>
<feature type="transmembrane region" description="Helical" evidence="1">
    <location>
        <begin position="6"/>
        <end position="25"/>
    </location>
</feature>
<evidence type="ECO:0000256" key="1">
    <source>
        <dbReference type="SAM" id="Phobius"/>
    </source>
</evidence>
<keyword evidence="1" id="KW-0812">Transmembrane</keyword>
<keyword evidence="1" id="KW-1133">Transmembrane helix</keyword>
<comment type="caution">
    <text evidence="2">The sequence shown here is derived from an EMBL/GenBank/DDBJ whole genome shotgun (WGS) entry which is preliminary data.</text>
</comment>
<proteinExistence type="predicted"/>
<accession>A0A2T7AUS9</accession>
<reference evidence="2 3" key="1">
    <citation type="submission" date="2016-12" db="EMBL/GenBank/DDBJ databases">
        <title>Analysis of the Molecular Diversity Among Cronobacter Species Isolated from Filth Flies Using a Pan Genomic DNA Microarray.</title>
        <authorList>
            <person name="Pava-Ripoll M."/>
            <person name="Tall B."/>
            <person name="Farber J."/>
            <person name="Fanning S."/>
            <person name="Lehner A."/>
            <person name="Stephan R."/>
            <person name="Pagotto F."/>
            <person name="Iverson C."/>
            <person name="Ziobro G."/>
            <person name="Miller A."/>
            <person name="Pearson R."/>
            <person name="Yan Q."/>
            <person name="Kim M."/>
            <person name="Jeong S."/>
            <person name="Park J."/>
            <person name="Jun S."/>
            <person name="Choi H."/>
            <person name="Chung T."/>
            <person name="Yoo Y."/>
            <person name="Park E."/>
            <person name="Hwang S."/>
            <person name="Lee B."/>
            <person name="Sathyamoorthy V."/>
            <person name="Carter L."/>
            <person name="Mammel M."/>
            <person name="Jackson S."/>
            <person name="Kothary M."/>
            <person name="Patel I."/>
            <person name="Grim C."/>
            <person name="Gopinath G."/>
            <person name="Gangiredla J."/>
            <person name="Chase H."/>
        </authorList>
    </citation>
    <scope>NUCLEOTIDE SEQUENCE [LARGE SCALE GENOMIC DNA]</scope>
    <source>
        <strain evidence="2 3">MOD1-Md1s</strain>
    </source>
</reference>
<name>A0A2T7AUS9_9ENTR</name>
<evidence type="ECO:0000313" key="3">
    <source>
        <dbReference type="Proteomes" id="UP000244378"/>
    </source>
</evidence>
<dbReference type="Proteomes" id="UP000244378">
    <property type="component" value="Unassembled WGS sequence"/>
</dbReference>
<dbReference type="RefSeq" id="WP_075192956.1">
    <property type="nucleotide sequence ID" value="NZ_JADKNN010000016.1"/>
</dbReference>
<gene>
    <name evidence="2" type="ORF">AUN14_08370</name>
</gene>
<organism evidence="2 3">
    <name type="scientific">Cronobacter muytjensii</name>
    <dbReference type="NCBI Taxonomy" id="413501"/>
    <lineage>
        <taxon>Bacteria</taxon>
        <taxon>Pseudomonadati</taxon>
        <taxon>Pseudomonadota</taxon>
        <taxon>Gammaproteobacteria</taxon>
        <taxon>Enterobacterales</taxon>
        <taxon>Enterobacteriaceae</taxon>
        <taxon>Cronobacter</taxon>
    </lineage>
</organism>
<dbReference type="AlphaFoldDB" id="A0A2T7AUS9"/>
<evidence type="ECO:0000313" key="2">
    <source>
        <dbReference type="EMBL" id="PUX15497.1"/>
    </source>
</evidence>
<evidence type="ECO:0008006" key="4">
    <source>
        <dbReference type="Google" id="ProtNLM"/>
    </source>
</evidence>
<sequence length="123" mass="13923">MVTFLKSLHFIVPVLFVGLLAFMVIKSNRIDREEKEILKDPVYQDAEVIGVVPGTPSPKGIVNLRLTYKYTAHTGEVIIKENVLTAVKTMDMQKFNVGSIIPIIYQRDNPHKSMLKKVNIIDV</sequence>
<dbReference type="EMBL" id="MSAE01000014">
    <property type="protein sequence ID" value="PUX15497.1"/>
    <property type="molecule type" value="Genomic_DNA"/>
</dbReference>
<protein>
    <recommendedName>
        <fullName evidence="4">DUF3592 domain-containing protein</fullName>
    </recommendedName>
</protein>